<dbReference type="EMBL" id="JAGMWT010000001">
    <property type="protein sequence ID" value="KAH7138912.1"/>
    <property type="molecule type" value="Genomic_DNA"/>
</dbReference>
<proteinExistence type="predicted"/>
<reference evidence="1" key="1">
    <citation type="journal article" date="2021" name="Nat. Commun.">
        <title>Genetic determinants of endophytism in the Arabidopsis root mycobiome.</title>
        <authorList>
            <person name="Mesny F."/>
            <person name="Miyauchi S."/>
            <person name="Thiergart T."/>
            <person name="Pickel B."/>
            <person name="Atanasova L."/>
            <person name="Karlsson M."/>
            <person name="Huettel B."/>
            <person name="Barry K.W."/>
            <person name="Haridas S."/>
            <person name="Chen C."/>
            <person name="Bauer D."/>
            <person name="Andreopoulos W."/>
            <person name="Pangilinan J."/>
            <person name="LaButti K."/>
            <person name="Riley R."/>
            <person name="Lipzen A."/>
            <person name="Clum A."/>
            <person name="Drula E."/>
            <person name="Henrissat B."/>
            <person name="Kohler A."/>
            <person name="Grigoriev I.V."/>
            <person name="Martin F.M."/>
            <person name="Hacquard S."/>
        </authorList>
    </citation>
    <scope>NUCLEOTIDE SEQUENCE</scope>
    <source>
        <strain evidence="1">MPI-CAGE-CH-0243</strain>
    </source>
</reference>
<accession>A0A9P9EKR9</accession>
<keyword evidence="2" id="KW-1185">Reference proteome</keyword>
<sequence length="218" mass="24968">MFEMGVTWRGAPRTSQVLGTQYALYQMSCPAGTYYWCCDIWHGSRSWDQDFITVPSRGRRSLCIVITRPQVSVLQTNTPTLVTRRPVVEEEFRNSSPRPYRSYAEYLLPIQPRTLYDAEIGFGAYGAPRTPIAFCMGCSRFWLAACHGLPAWPSETLNSMICYAFDRDSDSDGEIWGAADDDRGAIPRTYRDNLLFLALDPFRPMRSEYSLMPRDLKQ</sequence>
<gene>
    <name evidence="1" type="ORF">B0J11DRAFT_28196</name>
</gene>
<dbReference type="AlphaFoldDB" id="A0A9P9EKR9"/>
<organism evidence="1 2">
    <name type="scientific">Dendryphion nanum</name>
    <dbReference type="NCBI Taxonomy" id="256645"/>
    <lineage>
        <taxon>Eukaryota</taxon>
        <taxon>Fungi</taxon>
        <taxon>Dikarya</taxon>
        <taxon>Ascomycota</taxon>
        <taxon>Pezizomycotina</taxon>
        <taxon>Dothideomycetes</taxon>
        <taxon>Pleosporomycetidae</taxon>
        <taxon>Pleosporales</taxon>
        <taxon>Torulaceae</taxon>
        <taxon>Dendryphion</taxon>
    </lineage>
</organism>
<name>A0A9P9EKR9_9PLEO</name>
<comment type="caution">
    <text evidence="1">The sequence shown here is derived from an EMBL/GenBank/DDBJ whole genome shotgun (WGS) entry which is preliminary data.</text>
</comment>
<dbReference type="Proteomes" id="UP000700596">
    <property type="component" value="Unassembled WGS sequence"/>
</dbReference>
<protein>
    <submittedName>
        <fullName evidence="1">Uncharacterized protein</fullName>
    </submittedName>
</protein>
<evidence type="ECO:0000313" key="2">
    <source>
        <dbReference type="Proteomes" id="UP000700596"/>
    </source>
</evidence>
<evidence type="ECO:0000313" key="1">
    <source>
        <dbReference type="EMBL" id="KAH7138912.1"/>
    </source>
</evidence>